<dbReference type="InterPro" id="IPR003760">
    <property type="entry name" value="PnrA-like"/>
</dbReference>
<sequence length="638" mass="73537">MLESKIHELYKDAQSKAKKEYNRRKSMGQSGHLTSLDGVLKDIDIAGNVYLGTHEIELGKIVGTYYHTRRMTFSKHFLPLESERSEFASKWMALCEAHLTEGIRDPIKVYEYLNHYYVVEGNKRVSVLKYYDAYKVSAEITRLIPKYDETDETIVLYYAYLEFYNQTKILDLWLSRPLRYKRLLKYLSDYEVAGIEPTEKYRHFMKEVYRPFKRIYLEYGGDTLSTTTGDAFLLYAKLYGIPQSLDASQVRAIMPSLVKEYSLLNETEETEIITDSDEVDRVPFFDAISTIFLPKKIRVGFVYARTIKSSGWTYSHELGRRHLEERFSGRVETAYIENVPEDYSAYDHIKAFAQRGFDVVFTTSEVFKRATIKCAVEMPKVKFFNCSGSRPYVHMSNYFGRTYEARFLSGMIAGALTKTGVVGYTATDPNPEVMAGINAFALGMKMANPYSRLLVKWTGEWNNPRVTTDLSRRFVEMGADLISNKTLLVPRDVTIEYGVYSMLCSIDPSTGLPKDYLASPIWKWGIFYEKIIASILSGTYQKMTSGTGDNQKLVNFWWGMETGVIDLYLAEDKLPTETQRLVKLMKQMLVTEQLHPFTGPIYDTTGHLRVAKNEMLSAMDILNMDWLLDNVEVIDQEK</sequence>
<proteinExistence type="predicted"/>
<evidence type="ECO:0000313" key="4">
    <source>
        <dbReference type="Proteomes" id="UP000767854"/>
    </source>
</evidence>
<keyword evidence="4" id="KW-1185">Reference proteome</keyword>
<feature type="domain" description="ABC transporter substrate-binding protein PnrA-like" evidence="2">
    <location>
        <begin position="297"/>
        <end position="568"/>
    </location>
</feature>
<dbReference type="PANTHER" id="PTHR43208">
    <property type="entry name" value="ABC TRANSPORTER SUBSTRATE-BINDING PROTEIN"/>
    <property type="match status" value="1"/>
</dbReference>
<organism evidence="3 4">
    <name type="scientific">Fusibacter tunisiensis</name>
    <dbReference type="NCBI Taxonomy" id="1008308"/>
    <lineage>
        <taxon>Bacteria</taxon>
        <taxon>Bacillati</taxon>
        <taxon>Bacillota</taxon>
        <taxon>Clostridia</taxon>
        <taxon>Eubacteriales</taxon>
        <taxon>Eubacteriales Family XII. Incertae Sedis</taxon>
        <taxon>Fusibacter</taxon>
    </lineage>
</organism>
<name>A0ABS2MQL7_9FIRM</name>
<dbReference type="EMBL" id="JAFBDT010000007">
    <property type="protein sequence ID" value="MBM7561689.1"/>
    <property type="molecule type" value="Genomic_DNA"/>
</dbReference>
<protein>
    <submittedName>
        <fullName evidence="3">Basic membrane lipoprotein Med (Substrate-binding protein (PBP1-ABC) superfamily)</fullName>
    </submittedName>
</protein>
<dbReference type="Gene3D" id="3.40.50.2300">
    <property type="match status" value="2"/>
</dbReference>
<dbReference type="CDD" id="cd19963">
    <property type="entry name" value="PBP1_BMP-like"/>
    <property type="match status" value="1"/>
</dbReference>
<evidence type="ECO:0000259" key="2">
    <source>
        <dbReference type="Pfam" id="PF02608"/>
    </source>
</evidence>
<dbReference type="Pfam" id="PF02608">
    <property type="entry name" value="Bmp"/>
    <property type="match status" value="1"/>
</dbReference>
<dbReference type="Proteomes" id="UP000767854">
    <property type="component" value="Unassembled WGS sequence"/>
</dbReference>
<gene>
    <name evidence="3" type="ORF">JOC49_001230</name>
</gene>
<dbReference type="PANTHER" id="PTHR43208:SF1">
    <property type="entry name" value="ABC TRANSPORTER SUBSTRATE-BINDING PROTEIN"/>
    <property type="match status" value="1"/>
</dbReference>
<keyword evidence="1" id="KW-0732">Signal</keyword>
<evidence type="ECO:0000313" key="3">
    <source>
        <dbReference type="EMBL" id="MBM7561689.1"/>
    </source>
</evidence>
<reference evidence="3 4" key="1">
    <citation type="submission" date="2021-01" db="EMBL/GenBank/DDBJ databases">
        <title>Genomic Encyclopedia of Type Strains, Phase IV (KMG-IV): sequencing the most valuable type-strain genomes for metagenomic binning, comparative biology and taxonomic classification.</title>
        <authorList>
            <person name="Goeker M."/>
        </authorList>
    </citation>
    <scope>NUCLEOTIDE SEQUENCE [LARGE SCALE GENOMIC DNA]</scope>
    <source>
        <strain evidence="3 4">DSM 24436</strain>
    </source>
</reference>
<dbReference type="RefSeq" id="WP_204663437.1">
    <property type="nucleotide sequence ID" value="NZ_JAFBDT010000007.1"/>
</dbReference>
<dbReference type="InterPro" id="IPR052910">
    <property type="entry name" value="ABC-Purine-Binding"/>
</dbReference>
<comment type="caution">
    <text evidence="3">The sequence shown here is derived from an EMBL/GenBank/DDBJ whole genome shotgun (WGS) entry which is preliminary data.</text>
</comment>
<accession>A0ABS2MQL7</accession>
<keyword evidence="3" id="KW-0449">Lipoprotein</keyword>
<evidence type="ECO:0000256" key="1">
    <source>
        <dbReference type="ARBA" id="ARBA00022729"/>
    </source>
</evidence>